<gene>
    <name evidence="1" type="ORF">POCTA_138.1.T0810182</name>
</gene>
<keyword evidence="2" id="KW-1185">Reference proteome</keyword>
<organism evidence="1 2">
    <name type="scientific">Paramecium octaurelia</name>
    <dbReference type="NCBI Taxonomy" id="43137"/>
    <lineage>
        <taxon>Eukaryota</taxon>
        <taxon>Sar</taxon>
        <taxon>Alveolata</taxon>
        <taxon>Ciliophora</taxon>
        <taxon>Intramacronucleata</taxon>
        <taxon>Oligohymenophorea</taxon>
        <taxon>Peniculida</taxon>
        <taxon>Parameciidae</taxon>
        <taxon>Paramecium</taxon>
    </lineage>
</organism>
<comment type="caution">
    <text evidence="1">The sequence shown here is derived from an EMBL/GenBank/DDBJ whole genome shotgun (WGS) entry which is preliminary data.</text>
</comment>
<name>A0A8S1W010_PAROT</name>
<sequence>MNANLHQHMDYHGLQLTPHLVTNVSDEINLQGLPFDNYEHQIEKDYHFDIDYYNHSLNKQDYNEEIQQYNLQVQYQQPWQQTTRE</sequence>
<protein>
    <submittedName>
        <fullName evidence="1">Uncharacterized protein</fullName>
    </submittedName>
</protein>
<evidence type="ECO:0000313" key="1">
    <source>
        <dbReference type="EMBL" id="CAD8183638.1"/>
    </source>
</evidence>
<dbReference type="AlphaFoldDB" id="A0A8S1W010"/>
<evidence type="ECO:0000313" key="2">
    <source>
        <dbReference type="Proteomes" id="UP000683925"/>
    </source>
</evidence>
<reference evidence="1" key="1">
    <citation type="submission" date="2021-01" db="EMBL/GenBank/DDBJ databases">
        <authorList>
            <consortium name="Genoscope - CEA"/>
            <person name="William W."/>
        </authorList>
    </citation>
    <scope>NUCLEOTIDE SEQUENCE</scope>
</reference>
<proteinExistence type="predicted"/>
<accession>A0A8S1W010</accession>
<dbReference type="EMBL" id="CAJJDP010000080">
    <property type="protein sequence ID" value="CAD8183638.1"/>
    <property type="molecule type" value="Genomic_DNA"/>
</dbReference>
<dbReference type="Proteomes" id="UP000683925">
    <property type="component" value="Unassembled WGS sequence"/>
</dbReference>